<dbReference type="Pfam" id="PF15926">
    <property type="entry name" value="RNF220"/>
    <property type="match status" value="1"/>
</dbReference>
<proteinExistence type="predicted"/>
<evidence type="ECO:0000259" key="1">
    <source>
        <dbReference type="Pfam" id="PF15926"/>
    </source>
</evidence>
<protein>
    <recommendedName>
        <fullName evidence="1">E3 ubiquitin-protein ligase RNF220 middle domain-containing protein</fullName>
    </recommendedName>
</protein>
<accession>A0A820MEA3</accession>
<evidence type="ECO:0000313" key="2">
    <source>
        <dbReference type="EMBL" id="CAF4371311.1"/>
    </source>
</evidence>
<dbReference type="AlphaFoldDB" id="A0A820MEA3"/>
<gene>
    <name evidence="2" type="ORF">JBS370_LOCUS42546</name>
</gene>
<reference evidence="2" key="1">
    <citation type="submission" date="2021-02" db="EMBL/GenBank/DDBJ databases">
        <authorList>
            <person name="Nowell W R."/>
        </authorList>
    </citation>
    <scope>NUCLEOTIDE SEQUENCE</scope>
</reference>
<comment type="caution">
    <text evidence="2">The sequence shown here is derived from an EMBL/GenBank/DDBJ whole genome shotgun (WGS) entry which is preliminary data.</text>
</comment>
<feature type="domain" description="E3 ubiquitin-protein ligase RNF220 middle" evidence="1">
    <location>
        <begin position="18"/>
        <end position="89"/>
    </location>
</feature>
<evidence type="ECO:0000313" key="3">
    <source>
        <dbReference type="Proteomes" id="UP000663836"/>
    </source>
</evidence>
<dbReference type="EMBL" id="CAJOBD010057352">
    <property type="protein sequence ID" value="CAF4371311.1"/>
    <property type="molecule type" value="Genomic_DNA"/>
</dbReference>
<feature type="non-terminal residue" evidence="2">
    <location>
        <position position="1"/>
    </location>
</feature>
<dbReference type="Proteomes" id="UP000663836">
    <property type="component" value="Unassembled WGS sequence"/>
</dbReference>
<sequence length="98" mass="12067">QIGHCGFCKSIVDDRQRYKTKRENKIFQDNNNNNIDQTFKTRYETFLRVRTSRQQRLNARLQLHHRRSIRNDTRECPICYQSRRINSYDDFFLKKIIP</sequence>
<dbReference type="InterPro" id="IPR031824">
    <property type="entry name" value="RNF220_mid"/>
</dbReference>
<organism evidence="2 3">
    <name type="scientific">Rotaria sordida</name>
    <dbReference type="NCBI Taxonomy" id="392033"/>
    <lineage>
        <taxon>Eukaryota</taxon>
        <taxon>Metazoa</taxon>
        <taxon>Spiralia</taxon>
        <taxon>Gnathifera</taxon>
        <taxon>Rotifera</taxon>
        <taxon>Eurotatoria</taxon>
        <taxon>Bdelloidea</taxon>
        <taxon>Philodinida</taxon>
        <taxon>Philodinidae</taxon>
        <taxon>Rotaria</taxon>
    </lineage>
</organism>
<feature type="non-terminal residue" evidence="2">
    <location>
        <position position="98"/>
    </location>
</feature>
<name>A0A820MEA3_9BILA</name>